<sequence length="91" mass="10858">MYSEIYYDFLVVFRSIIACEEMSYGEWLMNYVFLQRQTTSATLPGETPSYITCQLFTLIPNGYFKCLNIFNMLKQSNGIRSLLKTYFLFYY</sequence>
<dbReference type="Proteomes" id="UP000230069">
    <property type="component" value="Unassembled WGS sequence"/>
</dbReference>
<name>A0A2G5C681_AQUCA</name>
<keyword evidence="2" id="KW-1185">Reference proteome</keyword>
<evidence type="ECO:0000313" key="2">
    <source>
        <dbReference type="Proteomes" id="UP000230069"/>
    </source>
</evidence>
<protein>
    <submittedName>
        <fullName evidence="1">Uncharacterized protein</fullName>
    </submittedName>
</protein>
<proteinExistence type="predicted"/>
<organism evidence="1 2">
    <name type="scientific">Aquilegia coerulea</name>
    <name type="common">Rocky mountain columbine</name>
    <dbReference type="NCBI Taxonomy" id="218851"/>
    <lineage>
        <taxon>Eukaryota</taxon>
        <taxon>Viridiplantae</taxon>
        <taxon>Streptophyta</taxon>
        <taxon>Embryophyta</taxon>
        <taxon>Tracheophyta</taxon>
        <taxon>Spermatophyta</taxon>
        <taxon>Magnoliopsida</taxon>
        <taxon>Ranunculales</taxon>
        <taxon>Ranunculaceae</taxon>
        <taxon>Thalictroideae</taxon>
        <taxon>Aquilegia</taxon>
    </lineage>
</organism>
<dbReference type="EMBL" id="KZ305105">
    <property type="protein sequence ID" value="PIA26795.1"/>
    <property type="molecule type" value="Genomic_DNA"/>
</dbReference>
<dbReference type="InParanoid" id="A0A2G5C681"/>
<accession>A0A2G5C681</accession>
<gene>
    <name evidence="1" type="ORF">AQUCO_08800004v1</name>
</gene>
<reference evidence="1 2" key="1">
    <citation type="submission" date="2017-09" db="EMBL/GenBank/DDBJ databases">
        <title>WGS assembly of Aquilegia coerulea Goldsmith.</title>
        <authorList>
            <person name="Hodges S."/>
            <person name="Kramer E."/>
            <person name="Nordborg M."/>
            <person name="Tomkins J."/>
            <person name="Borevitz J."/>
            <person name="Derieg N."/>
            <person name="Yan J."/>
            <person name="Mihaltcheva S."/>
            <person name="Hayes R.D."/>
            <person name="Rokhsar D."/>
        </authorList>
    </citation>
    <scope>NUCLEOTIDE SEQUENCE [LARGE SCALE GENOMIC DNA]</scope>
    <source>
        <strain evidence="2">cv. Goldsmith</strain>
    </source>
</reference>
<dbReference type="AlphaFoldDB" id="A0A2G5C681"/>
<evidence type="ECO:0000313" key="1">
    <source>
        <dbReference type="EMBL" id="PIA26795.1"/>
    </source>
</evidence>